<organism evidence="3 4">
    <name type="scientific">Brevundimonas balnearis</name>
    <dbReference type="NCBI Taxonomy" id="1572858"/>
    <lineage>
        <taxon>Bacteria</taxon>
        <taxon>Pseudomonadati</taxon>
        <taxon>Pseudomonadota</taxon>
        <taxon>Alphaproteobacteria</taxon>
        <taxon>Caulobacterales</taxon>
        <taxon>Caulobacteraceae</taxon>
        <taxon>Brevundimonas</taxon>
    </lineage>
</organism>
<sequence>MSLDTSGRLNLPYVAAGQLQKHVTVNEGLTRLDVLVQATVRSRSAPPPTDPEEGDLYLANEGWAFPAGALVRFDLPGWLQTPVPDGLRVWIADEGRMVVRHAGAWRELGERLGALQALDRLGLGTTADASNPFAAKLNKALWTARPVAEGGDGSLRYTLNKDGAGDVLSVLLQSGYGGRAEFGLIGEDAFSLKVSPDGASWREALRVDPATGRISAPAGAGRVEATLFSSEGDYAPPAWARLLLVSAVGGGGGGGPGLAGAGGGGGGAGGLSRRWLSADEIDGELSVSPGAGGAPGADGGDTLVADGGGVMLRAFGGRAGATGGAGGQGGLGEVLGNAGASGGSEAALINGEGPGGGGGGGSGGPGGAGGVGGVVLGDDAGPAGVGGGAGGVSATGLVGGGGSGGGPEAAGGHGGPGAGGGGGGAGASPGSGGSGGAGRVLILAIG</sequence>
<evidence type="ECO:0000259" key="2">
    <source>
        <dbReference type="Pfam" id="PF21722"/>
    </source>
</evidence>
<keyword evidence="4" id="KW-1185">Reference proteome</keyword>
<accession>A0ABV6R4P7</accession>
<dbReference type="RefSeq" id="WP_376836634.1">
    <property type="nucleotide sequence ID" value="NZ_JBHLSW010000007.1"/>
</dbReference>
<evidence type="ECO:0000313" key="3">
    <source>
        <dbReference type="EMBL" id="MFC0634590.1"/>
    </source>
</evidence>
<gene>
    <name evidence="3" type="ORF">ACFFGE_11980</name>
</gene>
<feature type="domain" description="Glycine-rich" evidence="2">
    <location>
        <begin position="233"/>
        <end position="442"/>
    </location>
</feature>
<evidence type="ECO:0000313" key="4">
    <source>
        <dbReference type="Proteomes" id="UP001589906"/>
    </source>
</evidence>
<feature type="region of interest" description="Disordered" evidence="1">
    <location>
        <begin position="346"/>
        <end position="365"/>
    </location>
</feature>
<feature type="region of interest" description="Disordered" evidence="1">
    <location>
        <begin position="399"/>
        <end position="434"/>
    </location>
</feature>
<name>A0ABV6R4P7_9CAUL</name>
<dbReference type="Pfam" id="PF10983">
    <property type="entry name" value="DUF2793"/>
    <property type="match status" value="1"/>
</dbReference>
<dbReference type="EMBL" id="JBHLSW010000007">
    <property type="protein sequence ID" value="MFC0634590.1"/>
    <property type="molecule type" value="Genomic_DNA"/>
</dbReference>
<dbReference type="Proteomes" id="UP001589906">
    <property type="component" value="Unassembled WGS sequence"/>
</dbReference>
<reference evidence="3 4" key="1">
    <citation type="submission" date="2024-09" db="EMBL/GenBank/DDBJ databases">
        <authorList>
            <person name="Sun Q."/>
            <person name="Mori K."/>
        </authorList>
    </citation>
    <scope>NUCLEOTIDE SEQUENCE [LARGE SCALE GENOMIC DNA]</scope>
    <source>
        <strain evidence="3 4">NCAIM B.02621</strain>
    </source>
</reference>
<evidence type="ECO:0000256" key="1">
    <source>
        <dbReference type="SAM" id="MobiDB-lite"/>
    </source>
</evidence>
<dbReference type="InterPro" id="IPR049304">
    <property type="entry name" value="Gly_rich_dom"/>
</dbReference>
<dbReference type="InterPro" id="IPR021251">
    <property type="entry name" value="DUF2793"/>
</dbReference>
<protein>
    <submittedName>
        <fullName evidence="3">DUF2793 domain-containing protein</fullName>
    </submittedName>
</protein>
<feature type="compositionally biased region" description="Gly residues" evidence="1">
    <location>
        <begin position="352"/>
        <end position="365"/>
    </location>
</feature>
<dbReference type="Pfam" id="PF21722">
    <property type="entry name" value="Gly_rich_2"/>
    <property type="match status" value="1"/>
</dbReference>
<comment type="caution">
    <text evidence="3">The sequence shown here is derived from an EMBL/GenBank/DDBJ whole genome shotgun (WGS) entry which is preliminary data.</text>
</comment>
<proteinExistence type="predicted"/>